<dbReference type="InterPro" id="IPR020843">
    <property type="entry name" value="ER"/>
</dbReference>
<dbReference type="Gene3D" id="3.40.50.720">
    <property type="entry name" value="NAD(P)-binding Rossmann-like Domain"/>
    <property type="match status" value="1"/>
</dbReference>
<dbReference type="OrthoDB" id="76344at2759"/>
<dbReference type="InParanoid" id="A0A1E7EXX2"/>
<evidence type="ECO:0000259" key="1">
    <source>
        <dbReference type="SMART" id="SM00829"/>
    </source>
</evidence>
<dbReference type="InterPro" id="IPR013154">
    <property type="entry name" value="ADH-like_N"/>
</dbReference>
<accession>A0A1E7EXX2</accession>
<dbReference type="InterPro" id="IPR011032">
    <property type="entry name" value="GroES-like_sf"/>
</dbReference>
<dbReference type="PANTHER" id="PTHR11695">
    <property type="entry name" value="ALCOHOL DEHYDROGENASE RELATED"/>
    <property type="match status" value="1"/>
</dbReference>
<dbReference type="Pfam" id="PF08240">
    <property type="entry name" value="ADH_N"/>
    <property type="match status" value="1"/>
</dbReference>
<dbReference type="SUPFAM" id="SSF51735">
    <property type="entry name" value="NAD(P)-binding Rossmann-fold domains"/>
    <property type="match status" value="1"/>
</dbReference>
<sequence>MKAVQFKFGGNHDVVNVPKPQPASDEIVVRVKYSALDTAHPAILNKELTGYFLHNLKAPLYLGYHYSGVVESFGAEVTDLATGTGVFGFLQYEPSQVQGALAEYITVKRYDCAVKPANISYERAAAAATESVTALQALRDVERCRYAAVQIAKRLGARVTAVCSTKDVVQVQKWGADTVIDRTKDPKFLRTLLLQQKETTRFDVILDAPNRLSSSATGLLQLQGGTIVNTVPTLTMVIGKLKTMLSSTKSVTSVHAAPRMPTSNWWVSGWRRATWRFPLIPSTRSTT</sequence>
<dbReference type="GO" id="GO:0016491">
    <property type="term" value="F:oxidoreductase activity"/>
    <property type="evidence" value="ECO:0007669"/>
    <property type="project" value="InterPro"/>
</dbReference>
<dbReference type="InterPro" id="IPR036291">
    <property type="entry name" value="NAD(P)-bd_dom_sf"/>
</dbReference>
<organism evidence="2 3">
    <name type="scientific">Fragilariopsis cylindrus CCMP1102</name>
    <dbReference type="NCBI Taxonomy" id="635003"/>
    <lineage>
        <taxon>Eukaryota</taxon>
        <taxon>Sar</taxon>
        <taxon>Stramenopiles</taxon>
        <taxon>Ochrophyta</taxon>
        <taxon>Bacillariophyta</taxon>
        <taxon>Bacillariophyceae</taxon>
        <taxon>Bacillariophycidae</taxon>
        <taxon>Bacillariales</taxon>
        <taxon>Bacillariaceae</taxon>
        <taxon>Fragilariopsis</taxon>
    </lineage>
</organism>
<name>A0A1E7EXX2_9STRA</name>
<feature type="domain" description="Enoyl reductase (ER)" evidence="1">
    <location>
        <begin position="10"/>
        <end position="251"/>
    </location>
</feature>
<dbReference type="AlphaFoldDB" id="A0A1E7EXX2"/>
<dbReference type="EMBL" id="KV784370">
    <property type="protein sequence ID" value="OEU10811.1"/>
    <property type="molecule type" value="Genomic_DNA"/>
</dbReference>
<dbReference type="Gene3D" id="3.90.180.10">
    <property type="entry name" value="Medium-chain alcohol dehydrogenases, catalytic domain"/>
    <property type="match status" value="1"/>
</dbReference>
<dbReference type="Proteomes" id="UP000095751">
    <property type="component" value="Unassembled WGS sequence"/>
</dbReference>
<gene>
    <name evidence="2" type="ORF">FRACYDRAFT_246681</name>
</gene>
<dbReference type="KEGG" id="fcy:FRACYDRAFT_246681"/>
<evidence type="ECO:0000313" key="3">
    <source>
        <dbReference type="Proteomes" id="UP000095751"/>
    </source>
</evidence>
<dbReference type="PANTHER" id="PTHR11695:SF648">
    <property type="entry name" value="ZINC-BINDING OXIDOREDUCTASE"/>
    <property type="match status" value="1"/>
</dbReference>
<protein>
    <submittedName>
        <fullName evidence="2">GroES-like protein</fullName>
    </submittedName>
</protein>
<dbReference type="InterPro" id="IPR050700">
    <property type="entry name" value="YIM1/Zinc_Alcohol_DH_Fams"/>
</dbReference>
<keyword evidence="3" id="KW-1185">Reference proteome</keyword>
<dbReference type="SUPFAM" id="SSF50129">
    <property type="entry name" value="GroES-like"/>
    <property type="match status" value="1"/>
</dbReference>
<proteinExistence type="predicted"/>
<reference evidence="2 3" key="1">
    <citation type="submission" date="2016-09" db="EMBL/GenBank/DDBJ databases">
        <title>Extensive genetic diversity and differential bi-allelic expression allows diatom success in the polar Southern Ocean.</title>
        <authorList>
            <consortium name="DOE Joint Genome Institute"/>
            <person name="Mock T."/>
            <person name="Otillar R.P."/>
            <person name="Strauss J."/>
            <person name="Dupont C."/>
            <person name="Frickenhaus S."/>
            <person name="Maumus F."/>
            <person name="Mcmullan M."/>
            <person name="Sanges R."/>
            <person name="Schmutz J."/>
            <person name="Toseland A."/>
            <person name="Valas R."/>
            <person name="Veluchamy A."/>
            <person name="Ward B.J."/>
            <person name="Allen A."/>
            <person name="Barry K."/>
            <person name="Falciatore A."/>
            <person name="Ferrante M."/>
            <person name="Fortunato A.E."/>
            <person name="Gloeckner G."/>
            <person name="Gruber A."/>
            <person name="Hipkin R."/>
            <person name="Janech M."/>
            <person name="Kroth P."/>
            <person name="Leese F."/>
            <person name="Lindquist E."/>
            <person name="Lyon B.R."/>
            <person name="Martin J."/>
            <person name="Mayer C."/>
            <person name="Parker M."/>
            <person name="Quesneville H."/>
            <person name="Raymond J."/>
            <person name="Uhlig C."/>
            <person name="Valentin K.U."/>
            <person name="Worden A.Z."/>
            <person name="Armbrust E.V."/>
            <person name="Bowler C."/>
            <person name="Green B."/>
            <person name="Moulton V."/>
            <person name="Van Oosterhout C."/>
            <person name="Grigoriev I."/>
        </authorList>
    </citation>
    <scope>NUCLEOTIDE SEQUENCE [LARGE SCALE GENOMIC DNA]</scope>
    <source>
        <strain evidence="2 3">CCMP1102</strain>
    </source>
</reference>
<dbReference type="SMART" id="SM00829">
    <property type="entry name" value="PKS_ER"/>
    <property type="match status" value="1"/>
</dbReference>
<evidence type="ECO:0000313" key="2">
    <source>
        <dbReference type="EMBL" id="OEU10811.1"/>
    </source>
</evidence>